<evidence type="ECO:0000256" key="1">
    <source>
        <dbReference type="SAM" id="MobiDB-lite"/>
    </source>
</evidence>
<evidence type="ECO:0000313" key="3">
    <source>
        <dbReference type="EMBL" id="EAT59653.1"/>
    </source>
</evidence>
<protein>
    <submittedName>
        <fullName evidence="3">Uncharacterized protein</fullName>
    </submittedName>
</protein>
<dbReference type="AlphaFoldDB" id="Q0YTH7"/>
<evidence type="ECO:0000313" key="4">
    <source>
        <dbReference type="Proteomes" id="UP000004162"/>
    </source>
</evidence>
<feature type="chain" id="PRO_5004179316" evidence="2">
    <location>
        <begin position="32"/>
        <end position="95"/>
    </location>
</feature>
<feature type="signal peptide" evidence="2">
    <location>
        <begin position="1"/>
        <end position="31"/>
    </location>
</feature>
<organism evidence="3 4">
    <name type="scientific">Chlorobium ferrooxidans DSM 13031</name>
    <dbReference type="NCBI Taxonomy" id="377431"/>
    <lineage>
        <taxon>Bacteria</taxon>
        <taxon>Pseudomonadati</taxon>
        <taxon>Chlorobiota</taxon>
        <taxon>Chlorobiia</taxon>
        <taxon>Chlorobiales</taxon>
        <taxon>Chlorobiaceae</taxon>
        <taxon>Chlorobium/Pelodictyon group</taxon>
        <taxon>Chlorobium</taxon>
    </lineage>
</organism>
<reference evidence="3 4" key="1">
    <citation type="submission" date="2006-07" db="EMBL/GenBank/DDBJ databases">
        <title>Annotation of the draft genome assembly of Chlorobium ferroxidans DSM 13031.</title>
        <authorList>
            <consortium name="US DOE Joint Genome Institute (JGI-ORNL)"/>
            <person name="Larimer F."/>
            <person name="Land M."/>
            <person name="Hauser L."/>
        </authorList>
    </citation>
    <scope>NUCLEOTIDE SEQUENCE [LARGE SCALE GENOMIC DNA]</scope>
    <source>
        <strain evidence="3 4">DSM 13031</strain>
    </source>
</reference>
<feature type="compositionally biased region" description="Polar residues" evidence="1">
    <location>
        <begin position="42"/>
        <end position="56"/>
    </location>
</feature>
<feature type="compositionally biased region" description="Polar residues" evidence="1">
    <location>
        <begin position="68"/>
        <end position="78"/>
    </location>
</feature>
<evidence type="ECO:0000256" key="2">
    <source>
        <dbReference type="SAM" id="SignalP"/>
    </source>
</evidence>
<proteinExistence type="predicted"/>
<feature type="region of interest" description="Disordered" evidence="1">
    <location>
        <begin position="42"/>
        <end position="95"/>
    </location>
</feature>
<name>Q0YTH7_9CHLB</name>
<accession>Q0YTH7</accession>
<dbReference type="EMBL" id="AASE01000003">
    <property type="protein sequence ID" value="EAT59653.1"/>
    <property type="molecule type" value="Genomic_DNA"/>
</dbReference>
<sequence length="95" mass="9916">MLKKTKKAIALTATVTALGASLGVATEVSQAAEDKVETNGLIIQNGRSGENNSQTVGGDKPSVKIELSPQSKASNQKKTPAAGKISNQIKWEKPK</sequence>
<dbReference type="Proteomes" id="UP000004162">
    <property type="component" value="Unassembled WGS sequence"/>
</dbReference>
<gene>
    <name evidence="3" type="ORF">CferDRAFT_1660</name>
</gene>
<dbReference type="RefSeq" id="WP_006365790.1">
    <property type="nucleotide sequence ID" value="NZ_AASE01000003.1"/>
</dbReference>
<reference evidence="3 4" key="2">
    <citation type="submission" date="2006-07" db="EMBL/GenBank/DDBJ databases">
        <title>Sequencing of the draft genome and assembly of Chlorobium ferroxidans DSM 13031.</title>
        <authorList>
            <consortium name="US DOE Joint Genome Institute (JGI-PGF)"/>
            <person name="Copeland A."/>
            <person name="Lucas S."/>
            <person name="Lapidus A."/>
            <person name="Barry K."/>
            <person name="Glavina del Rio T."/>
            <person name="Dalin E."/>
            <person name="Tice H."/>
            <person name="Bruce D."/>
            <person name="Pitluck S."/>
            <person name="Richardson P."/>
        </authorList>
    </citation>
    <scope>NUCLEOTIDE SEQUENCE [LARGE SCALE GENOMIC DNA]</scope>
    <source>
        <strain evidence="3 4">DSM 13031</strain>
    </source>
</reference>
<comment type="caution">
    <text evidence="3">The sequence shown here is derived from an EMBL/GenBank/DDBJ whole genome shotgun (WGS) entry which is preliminary data.</text>
</comment>
<keyword evidence="4" id="KW-1185">Reference proteome</keyword>
<keyword evidence="2" id="KW-0732">Signal</keyword>